<dbReference type="Proteomes" id="UP000683360">
    <property type="component" value="Unassembled WGS sequence"/>
</dbReference>
<dbReference type="GO" id="GO:0051715">
    <property type="term" value="P:cytolysis in another organism"/>
    <property type="evidence" value="ECO:0007669"/>
    <property type="project" value="InterPro"/>
</dbReference>
<dbReference type="SUPFAM" id="SSF63724">
    <property type="entry name" value="Cytolysin/lectin"/>
    <property type="match status" value="1"/>
</dbReference>
<evidence type="ECO:0000256" key="5">
    <source>
        <dbReference type="ARBA" id="ARBA00023331"/>
    </source>
</evidence>
<keyword evidence="4" id="KW-1053">Target membrane</keyword>
<evidence type="ECO:0000313" key="7">
    <source>
        <dbReference type="Proteomes" id="UP000683360"/>
    </source>
</evidence>
<evidence type="ECO:0000256" key="3">
    <source>
        <dbReference type="ARBA" id="ARBA00022537"/>
    </source>
</evidence>
<dbReference type="PANTHER" id="PTHR40388:SF1">
    <property type="entry name" value="BRYOPORIN"/>
    <property type="match status" value="1"/>
</dbReference>
<dbReference type="InterPro" id="IPR050677">
    <property type="entry name" value="Actinoporin_PFT"/>
</dbReference>
<dbReference type="InterPro" id="IPR015926">
    <property type="entry name" value="Cytolysin/lectin"/>
</dbReference>
<keyword evidence="5" id="KW-0166">Nematocyst</keyword>
<dbReference type="GO" id="GO:0046930">
    <property type="term" value="C:pore complex"/>
    <property type="evidence" value="ECO:0007669"/>
    <property type="project" value="InterPro"/>
</dbReference>
<evidence type="ECO:0000256" key="2">
    <source>
        <dbReference type="ARBA" id="ARBA00004532"/>
    </source>
</evidence>
<dbReference type="GO" id="GO:0044218">
    <property type="term" value="C:other organism cell membrane"/>
    <property type="evidence" value="ECO:0007669"/>
    <property type="project" value="UniProtKB-KW"/>
</dbReference>
<reference evidence="6" key="1">
    <citation type="submission" date="2021-03" db="EMBL/GenBank/DDBJ databases">
        <authorList>
            <person name="Bekaert M."/>
        </authorList>
    </citation>
    <scope>NUCLEOTIDE SEQUENCE</scope>
</reference>
<dbReference type="Gene3D" id="2.60.270.20">
    <property type="entry name" value="Cytolysin/lectin"/>
    <property type="match status" value="1"/>
</dbReference>
<evidence type="ECO:0000256" key="1">
    <source>
        <dbReference type="ARBA" id="ARBA00004175"/>
    </source>
</evidence>
<keyword evidence="3" id="KW-1052">Target cell membrane</keyword>
<protein>
    <submittedName>
        <fullName evidence="6">Uncharacterized protein</fullName>
    </submittedName>
</protein>
<organism evidence="6 7">
    <name type="scientific">Mytilus edulis</name>
    <name type="common">Blue mussel</name>
    <dbReference type="NCBI Taxonomy" id="6550"/>
    <lineage>
        <taxon>Eukaryota</taxon>
        <taxon>Metazoa</taxon>
        <taxon>Spiralia</taxon>
        <taxon>Lophotrochozoa</taxon>
        <taxon>Mollusca</taxon>
        <taxon>Bivalvia</taxon>
        <taxon>Autobranchia</taxon>
        <taxon>Pteriomorphia</taxon>
        <taxon>Mytilida</taxon>
        <taxon>Mytiloidea</taxon>
        <taxon>Mytilidae</taxon>
        <taxon>Mytilinae</taxon>
        <taxon>Mytilus</taxon>
    </lineage>
</organism>
<dbReference type="Pfam" id="PF06369">
    <property type="entry name" value="Anemone_cytotox"/>
    <property type="match status" value="1"/>
</dbReference>
<keyword evidence="4" id="KW-0472">Membrane</keyword>
<dbReference type="GO" id="GO:0042151">
    <property type="term" value="C:nematocyst"/>
    <property type="evidence" value="ECO:0007669"/>
    <property type="project" value="UniProtKB-SubCell"/>
</dbReference>
<dbReference type="PANTHER" id="PTHR40388">
    <property type="entry name" value="BRYOPORIN"/>
    <property type="match status" value="1"/>
</dbReference>
<dbReference type="GO" id="GO:0015267">
    <property type="term" value="F:channel activity"/>
    <property type="evidence" value="ECO:0007669"/>
    <property type="project" value="InterPro"/>
</dbReference>
<evidence type="ECO:0000313" key="6">
    <source>
        <dbReference type="EMBL" id="CAG2242151.1"/>
    </source>
</evidence>
<dbReference type="EMBL" id="CAJPWZ010002635">
    <property type="protein sequence ID" value="CAG2242151.1"/>
    <property type="molecule type" value="Genomic_DNA"/>
</dbReference>
<accession>A0A8S3ULU7</accession>
<keyword evidence="7" id="KW-1185">Reference proteome</keyword>
<evidence type="ECO:0000256" key="4">
    <source>
        <dbReference type="ARBA" id="ARBA00023298"/>
    </source>
</evidence>
<comment type="caution">
    <text evidence="6">The sequence shown here is derived from an EMBL/GenBank/DDBJ whole genome shotgun (WGS) entry which is preliminary data.</text>
</comment>
<proteinExistence type="predicted"/>
<dbReference type="AlphaFoldDB" id="A0A8S3ULU7"/>
<gene>
    <name evidence="6" type="ORF">MEDL_54352</name>
</gene>
<dbReference type="GO" id="GO:0046931">
    <property type="term" value="P:pore complex assembly"/>
    <property type="evidence" value="ECO:0007669"/>
    <property type="project" value="InterPro"/>
</dbReference>
<dbReference type="InterPro" id="IPR009104">
    <property type="entry name" value="Anemon_actinoporin-like"/>
</dbReference>
<sequence length="181" mass="20144">MGTSASSNIQHGEDLDSVIQTLNYTIVCGIEIKNSTKYTLHLPKTTVQWGFLLSPPTTAIKSGGKGHFIGHKHSAGVTGTTGVVSYLIGEFDLRMVIMWSAPYNFDFFDNRLAVGFINSKEDGDIYNRMYYGIDKEFARNNYCRSCNAISNERDGFIIQGIMGTSHKSKVEVELSEIVKKK</sequence>
<name>A0A8S3ULU7_MYTED</name>
<dbReference type="OrthoDB" id="6132998at2759"/>
<dbReference type="GO" id="GO:0006812">
    <property type="term" value="P:monoatomic cation transport"/>
    <property type="evidence" value="ECO:0007669"/>
    <property type="project" value="InterPro"/>
</dbReference>
<comment type="subcellular location">
    <subcellularLocation>
        <location evidence="2">Nematocyst</location>
    </subcellularLocation>
    <subcellularLocation>
        <location evidence="1">Target cell membrane</location>
    </subcellularLocation>
</comment>